<proteinExistence type="predicted"/>
<keyword evidence="3" id="KW-1185">Reference proteome</keyword>
<dbReference type="OrthoDB" id="5990207at2759"/>
<evidence type="ECO:0000313" key="3">
    <source>
        <dbReference type="Proteomes" id="UP001152795"/>
    </source>
</evidence>
<organism evidence="2 3">
    <name type="scientific">Paramuricea clavata</name>
    <name type="common">Red gorgonian</name>
    <name type="synonym">Violescent sea-whip</name>
    <dbReference type="NCBI Taxonomy" id="317549"/>
    <lineage>
        <taxon>Eukaryota</taxon>
        <taxon>Metazoa</taxon>
        <taxon>Cnidaria</taxon>
        <taxon>Anthozoa</taxon>
        <taxon>Octocorallia</taxon>
        <taxon>Malacalcyonacea</taxon>
        <taxon>Plexauridae</taxon>
        <taxon>Paramuricea</taxon>
    </lineage>
</organism>
<reference evidence="2" key="1">
    <citation type="submission" date="2020-04" db="EMBL/GenBank/DDBJ databases">
        <authorList>
            <person name="Alioto T."/>
            <person name="Alioto T."/>
            <person name="Gomez Garrido J."/>
        </authorList>
    </citation>
    <scope>NUCLEOTIDE SEQUENCE</scope>
    <source>
        <strain evidence="2">A484AB</strain>
    </source>
</reference>
<comment type="caution">
    <text evidence="2">The sequence shown here is derived from an EMBL/GenBank/DDBJ whole genome shotgun (WGS) entry which is preliminary data.</text>
</comment>
<gene>
    <name evidence="2" type="ORF">PACLA_8A019655</name>
</gene>
<evidence type="ECO:0000313" key="2">
    <source>
        <dbReference type="EMBL" id="CAB4009885.1"/>
    </source>
</evidence>
<dbReference type="AlphaFoldDB" id="A0A6S7HUN3"/>
<feature type="region of interest" description="Disordered" evidence="1">
    <location>
        <begin position="110"/>
        <end position="136"/>
    </location>
</feature>
<name>A0A6S7HUN3_PARCT</name>
<sequence length="181" mass="20537">MDEGDTVHIIFKVVQQDNRTKYDTYKRENISIFDKEELSKPVDANSFRLGYIVGKNQRLTISNSSNLDEVYSLSKDGWIVLWAEPITKKKGKGSTSRVTKRTCSRAFPDDCSDQATETHSVPTSGSLEGVEHSNQHGKKLRIRSGIIQQLKDLKELEETGVLTAEQFKEQKETLLKEMSNL</sequence>
<protein>
    <submittedName>
        <fullName evidence="2">Uncharacterized protein</fullName>
    </submittedName>
</protein>
<feature type="compositionally biased region" description="Polar residues" evidence="1">
    <location>
        <begin position="113"/>
        <end position="126"/>
    </location>
</feature>
<dbReference type="Proteomes" id="UP001152795">
    <property type="component" value="Unassembled WGS sequence"/>
</dbReference>
<dbReference type="EMBL" id="CACRXK020006604">
    <property type="protein sequence ID" value="CAB4009885.1"/>
    <property type="molecule type" value="Genomic_DNA"/>
</dbReference>
<accession>A0A6S7HUN3</accession>
<evidence type="ECO:0000256" key="1">
    <source>
        <dbReference type="SAM" id="MobiDB-lite"/>
    </source>
</evidence>